<proteinExistence type="predicted"/>
<dbReference type="PANTHER" id="PTHR24329">
    <property type="entry name" value="HOMEOBOX PROTEIN ARISTALESS"/>
    <property type="match status" value="1"/>
</dbReference>
<dbReference type="STRING" id="121224.E0VG23"/>
<evidence type="ECO:0000256" key="1">
    <source>
        <dbReference type="ARBA" id="ARBA00004123"/>
    </source>
</evidence>
<sequence>MHFVVIEIPPIQSSAINIFNSENIFSTSTTTKTEKVFSISRCLNEFTNCNDTIDDSQVSDTKEDVLQEVERGNLSRNSRTSGIKRKQRRYRTTFSNYQLDELERAFRETHYPDVFFREELALRIDLTEARVQNLLSFGGWDGVEIKKKGLVSKSKSKMEKTRKTLWKFYNKFLSTTSYIRN</sequence>
<evidence type="ECO:0000313" key="7">
    <source>
        <dbReference type="Proteomes" id="UP000009046"/>
    </source>
</evidence>
<dbReference type="eggNOG" id="KOG0490">
    <property type="taxonomic scope" value="Eukaryota"/>
</dbReference>
<dbReference type="Pfam" id="PF00046">
    <property type="entry name" value="Homeodomain"/>
    <property type="match status" value="1"/>
</dbReference>
<dbReference type="GO" id="GO:0005634">
    <property type="term" value="C:nucleus"/>
    <property type="evidence" value="ECO:0007669"/>
    <property type="project" value="UniProtKB-SubCell"/>
</dbReference>
<keyword evidence="7" id="KW-1185">Reference proteome</keyword>
<dbReference type="GO" id="GO:0000977">
    <property type="term" value="F:RNA polymerase II transcription regulatory region sequence-specific DNA binding"/>
    <property type="evidence" value="ECO:0007669"/>
    <property type="project" value="TreeGrafter"/>
</dbReference>
<feature type="DNA-binding region" description="Homeobox" evidence="2">
    <location>
        <begin position="87"/>
        <end position="133"/>
    </location>
</feature>
<dbReference type="InParanoid" id="E0VG23"/>
<dbReference type="RefSeq" id="XP_002425067.1">
    <property type="nucleotide sequence ID" value="XM_002425022.1"/>
</dbReference>
<dbReference type="InterPro" id="IPR001356">
    <property type="entry name" value="HD"/>
</dbReference>
<dbReference type="CTD" id="8236722"/>
<dbReference type="EMBL" id="DS235131">
    <property type="protein sequence ID" value="EEB12329.1"/>
    <property type="molecule type" value="Genomic_DNA"/>
</dbReference>
<keyword evidence="2 3" id="KW-0238">DNA-binding</keyword>
<feature type="domain" description="Homeobox" evidence="4">
    <location>
        <begin position="85"/>
        <end position="132"/>
    </location>
</feature>
<gene>
    <name evidence="6" type="primary">8236722</name>
    <name evidence="5" type="ORF">Phum_PHUM171660</name>
</gene>
<evidence type="ECO:0000313" key="5">
    <source>
        <dbReference type="EMBL" id="EEB12329.1"/>
    </source>
</evidence>
<reference evidence="6" key="3">
    <citation type="submission" date="2020-05" db="UniProtKB">
        <authorList>
            <consortium name="EnsemblMetazoa"/>
        </authorList>
    </citation>
    <scope>IDENTIFICATION</scope>
    <source>
        <strain evidence="6">USDA</strain>
    </source>
</reference>
<name>E0VG23_PEDHC</name>
<dbReference type="Gene3D" id="1.10.10.60">
    <property type="entry name" value="Homeodomain-like"/>
    <property type="match status" value="1"/>
</dbReference>
<comment type="subcellular location">
    <subcellularLocation>
        <location evidence="1 2 3">Nucleus</location>
    </subcellularLocation>
</comment>
<dbReference type="GO" id="GO:0000981">
    <property type="term" value="F:DNA-binding transcription factor activity, RNA polymerase II-specific"/>
    <property type="evidence" value="ECO:0007669"/>
    <property type="project" value="TreeGrafter"/>
</dbReference>
<reference evidence="5" key="1">
    <citation type="submission" date="2007-04" db="EMBL/GenBank/DDBJ databases">
        <title>Annotation of Pediculus humanus corporis strain USDA.</title>
        <authorList>
            <person name="Kirkness E."/>
            <person name="Hannick L."/>
            <person name="Hass B."/>
            <person name="Bruggner R."/>
            <person name="Lawson D."/>
            <person name="Bidwell S."/>
            <person name="Joardar V."/>
            <person name="Caler E."/>
            <person name="Walenz B."/>
            <person name="Inman J."/>
            <person name="Schobel S."/>
            <person name="Galinsky K."/>
            <person name="Amedeo P."/>
            <person name="Strausberg R."/>
        </authorList>
    </citation>
    <scope>NUCLEOTIDE SEQUENCE</scope>
    <source>
        <strain evidence="5">USDA</strain>
    </source>
</reference>
<evidence type="ECO:0000259" key="4">
    <source>
        <dbReference type="PROSITE" id="PS50071"/>
    </source>
</evidence>
<protein>
    <submittedName>
        <fullName evidence="5 6">Homeobox protein arx, putative</fullName>
    </submittedName>
</protein>
<dbReference type="KEGG" id="phu:Phum_PHUM171660"/>
<reference evidence="5" key="2">
    <citation type="submission" date="2007-04" db="EMBL/GenBank/DDBJ databases">
        <title>The genome of the human body louse.</title>
        <authorList>
            <consortium name="The Human Body Louse Genome Consortium"/>
            <person name="Kirkness E."/>
            <person name="Walenz B."/>
            <person name="Hass B."/>
            <person name="Bruggner R."/>
            <person name="Strausberg R."/>
        </authorList>
    </citation>
    <scope>NUCLEOTIDE SEQUENCE</scope>
    <source>
        <strain evidence="5">USDA</strain>
    </source>
</reference>
<evidence type="ECO:0000313" key="6">
    <source>
        <dbReference type="EnsemblMetazoa" id="PHUM171660-PA"/>
    </source>
</evidence>
<dbReference type="OrthoDB" id="6159439at2759"/>
<evidence type="ECO:0000256" key="2">
    <source>
        <dbReference type="PROSITE-ProRule" id="PRU00108"/>
    </source>
</evidence>
<dbReference type="EnsemblMetazoa" id="PHUM171660-RA">
    <property type="protein sequence ID" value="PHUM171660-PA"/>
    <property type="gene ID" value="PHUM171660"/>
</dbReference>
<dbReference type="HOGENOM" id="CLU_1490737_0_0_1"/>
<dbReference type="Proteomes" id="UP000009046">
    <property type="component" value="Unassembled WGS sequence"/>
</dbReference>
<dbReference type="CDD" id="cd00086">
    <property type="entry name" value="homeodomain"/>
    <property type="match status" value="1"/>
</dbReference>
<evidence type="ECO:0000256" key="3">
    <source>
        <dbReference type="RuleBase" id="RU000682"/>
    </source>
</evidence>
<dbReference type="VEuPathDB" id="VectorBase:PHUM171660"/>
<dbReference type="EMBL" id="AAZO01001995">
    <property type="status" value="NOT_ANNOTATED_CDS"/>
    <property type="molecule type" value="Genomic_DNA"/>
</dbReference>
<dbReference type="AlphaFoldDB" id="E0VG23"/>
<dbReference type="SUPFAM" id="SSF46689">
    <property type="entry name" value="Homeodomain-like"/>
    <property type="match status" value="1"/>
</dbReference>
<dbReference type="SMART" id="SM00389">
    <property type="entry name" value="HOX"/>
    <property type="match status" value="1"/>
</dbReference>
<dbReference type="PANTHER" id="PTHR24329:SF543">
    <property type="entry name" value="FI01017P-RELATED"/>
    <property type="match status" value="1"/>
</dbReference>
<organism>
    <name type="scientific">Pediculus humanus subsp. corporis</name>
    <name type="common">Body louse</name>
    <dbReference type="NCBI Taxonomy" id="121224"/>
    <lineage>
        <taxon>Eukaryota</taxon>
        <taxon>Metazoa</taxon>
        <taxon>Ecdysozoa</taxon>
        <taxon>Arthropoda</taxon>
        <taxon>Hexapoda</taxon>
        <taxon>Insecta</taxon>
        <taxon>Pterygota</taxon>
        <taxon>Neoptera</taxon>
        <taxon>Paraneoptera</taxon>
        <taxon>Psocodea</taxon>
        <taxon>Troctomorpha</taxon>
        <taxon>Phthiraptera</taxon>
        <taxon>Anoplura</taxon>
        <taxon>Pediculidae</taxon>
        <taxon>Pediculus</taxon>
    </lineage>
</organism>
<dbReference type="InterPro" id="IPR050649">
    <property type="entry name" value="Paired_Homeobox_TFs"/>
</dbReference>
<keyword evidence="2 3" id="KW-0371">Homeobox</keyword>
<dbReference type="GeneID" id="8236722"/>
<accession>E0VG23</accession>
<dbReference type="InterPro" id="IPR009057">
    <property type="entry name" value="Homeodomain-like_sf"/>
</dbReference>
<keyword evidence="2 3" id="KW-0539">Nucleus</keyword>
<dbReference type="PROSITE" id="PS50071">
    <property type="entry name" value="HOMEOBOX_2"/>
    <property type="match status" value="1"/>
</dbReference>